<dbReference type="Proteomes" id="UP000617628">
    <property type="component" value="Unassembled WGS sequence"/>
</dbReference>
<comment type="caution">
    <text evidence="1">The sequence shown here is derived from an EMBL/GenBank/DDBJ whole genome shotgun (WGS) entry which is preliminary data.</text>
</comment>
<accession>A0A934S287</accession>
<gene>
    <name evidence="1" type="ORF">JIN87_16670</name>
</gene>
<proteinExistence type="predicted"/>
<keyword evidence="2" id="KW-1185">Reference proteome</keyword>
<sequence length="75" mass="8086">MAIIAVCDSVVRLSRYARMNFCLGCIFKQEEWAEISFVHVCSEGFALKANKDSKVGGVGSGFDRVPGLIGGMNQA</sequence>
<dbReference type="EMBL" id="JAENIL010000031">
    <property type="protein sequence ID" value="MBK1878517.1"/>
    <property type="molecule type" value="Genomic_DNA"/>
</dbReference>
<evidence type="ECO:0000313" key="2">
    <source>
        <dbReference type="Proteomes" id="UP000617628"/>
    </source>
</evidence>
<dbReference type="AlphaFoldDB" id="A0A934S287"/>
<organism evidence="1 2">
    <name type="scientific">Pelagicoccus mobilis</name>
    <dbReference type="NCBI Taxonomy" id="415221"/>
    <lineage>
        <taxon>Bacteria</taxon>
        <taxon>Pseudomonadati</taxon>
        <taxon>Verrucomicrobiota</taxon>
        <taxon>Opitutia</taxon>
        <taxon>Puniceicoccales</taxon>
        <taxon>Pelagicoccaceae</taxon>
        <taxon>Pelagicoccus</taxon>
    </lineage>
</organism>
<evidence type="ECO:0000313" key="1">
    <source>
        <dbReference type="EMBL" id="MBK1878517.1"/>
    </source>
</evidence>
<reference evidence="1" key="1">
    <citation type="submission" date="2021-01" db="EMBL/GenBank/DDBJ databases">
        <title>Modified the classification status of verrucomicrobia.</title>
        <authorList>
            <person name="Feng X."/>
        </authorList>
    </citation>
    <scope>NUCLEOTIDE SEQUENCE</scope>
    <source>
        <strain evidence="1">KCTC 13126</strain>
    </source>
</reference>
<protein>
    <submittedName>
        <fullName evidence="1">Uncharacterized protein</fullName>
    </submittedName>
</protein>
<name>A0A934S287_9BACT</name>
<dbReference type="RefSeq" id="WP_200356729.1">
    <property type="nucleotide sequence ID" value="NZ_JAENIL010000031.1"/>
</dbReference>